<name>A0AA39T4X0_9AGAR</name>
<protein>
    <submittedName>
        <fullName evidence="2">Uncharacterized protein</fullName>
    </submittedName>
</protein>
<evidence type="ECO:0000256" key="1">
    <source>
        <dbReference type="SAM" id="MobiDB-lite"/>
    </source>
</evidence>
<sequence length="140" mass="15611">MALPQRLTRSAIPLSFHTLQNCPKMSFYRRFTVKLRRTVKRMQGIVRRSFGRSPGRVHDPASTSDYSPPSYDIAESPPPPYAAVEMHVVDNSIHAVDTVEPVPLDDEEYTLLEDPGMAGFTCSALATVFEEVVDEAVESI</sequence>
<accession>A0AA39T4X0</accession>
<keyword evidence="3" id="KW-1185">Reference proteome</keyword>
<reference evidence="2" key="1">
    <citation type="submission" date="2023-06" db="EMBL/GenBank/DDBJ databases">
        <authorList>
            <consortium name="Lawrence Berkeley National Laboratory"/>
            <person name="Ahrendt S."/>
            <person name="Sahu N."/>
            <person name="Indic B."/>
            <person name="Wong-Bajracharya J."/>
            <person name="Merenyi Z."/>
            <person name="Ke H.-M."/>
            <person name="Monk M."/>
            <person name="Kocsube S."/>
            <person name="Drula E."/>
            <person name="Lipzen A."/>
            <person name="Balint B."/>
            <person name="Henrissat B."/>
            <person name="Andreopoulos B."/>
            <person name="Martin F.M."/>
            <person name="Harder C.B."/>
            <person name="Rigling D."/>
            <person name="Ford K.L."/>
            <person name="Foster G.D."/>
            <person name="Pangilinan J."/>
            <person name="Papanicolaou A."/>
            <person name="Barry K."/>
            <person name="LaButti K."/>
            <person name="Viragh M."/>
            <person name="Koriabine M."/>
            <person name="Yan M."/>
            <person name="Riley R."/>
            <person name="Champramary S."/>
            <person name="Plett K.L."/>
            <person name="Tsai I.J."/>
            <person name="Slot J."/>
            <person name="Sipos G."/>
            <person name="Plett J."/>
            <person name="Nagy L.G."/>
            <person name="Grigoriev I.V."/>
        </authorList>
    </citation>
    <scope>NUCLEOTIDE SEQUENCE</scope>
    <source>
        <strain evidence="2">ICMP 16352</strain>
    </source>
</reference>
<dbReference type="EMBL" id="JAUEPR010000096">
    <property type="protein sequence ID" value="KAK0464861.1"/>
    <property type="molecule type" value="Genomic_DNA"/>
</dbReference>
<gene>
    <name evidence="2" type="ORF">IW261DRAFT_1613444</name>
</gene>
<evidence type="ECO:0000313" key="3">
    <source>
        <dbReference type="Proteomes" id="UP001175227"/>
    </source>
</evidence>
<dbReference type="AlphaFoldDB" id="A0AA39T4X0"/>
<feature type="region of interest" description="Disordered" evidence="1">
    <location>
        <begin position="47"/>
        <end position="77"/>
    </location>
</feature>
<organism evidence="2 3">
    <name type="scientific">Armillaria novae-zelandiae</name>
    <dbReference type="NCBI Taxonomy" id="153914"/>
    <lineage>
        <taxon>Eukaryota</taxon>
        <taxon>Fungi</taxon>
        <taxon>Dikarya</taxon>
        <taxon>Basidiomycota</taxon>
        <taxon>Agaricomycotina</taxon>
        <taxon>Agaricomycetes</taxon>
        <taxon>Agaricomycetidae</taxon>
        <taxon>Agaricales</taxon>
        <taxon>Marasmiineae</taxon>
        <taxon>Physalacriaceae</taxon>
        <taxon>Armillaria</taxon>
    </lineage>
</organism>
<comment type="caution">
    <text evidence="2">The sequence shown here is derived from an EMBL/GenBank/DDBJ whole genome shotgun (WGS) entry which is preliminary data.</text>
</comment>
<dbReference type="Proteomes" id="UP001175227">
    <property type="component" value="Unassembled WGS sequence"/>
</dbReference>
<evidence type="ECO:0000313" key="2">
    <source>
        <dbReference type="EMBL" id="KAK0464861.1"/>
    </source>
</evidence>
<proteinExistence type="predicted"/>